<dbReference type="AlphaFoldDB" id="A7F6H9"/>
<evidence type="ECO:0000313" key="1">
    <source>
        <dbReference type="EMBL" id="EDN98350.1"/>
    </source>
</evidence>
<dbReference type="EMBL" id="CH476644">
    <property type="protein sequence ID" value="EDN98350.1"/>
    <property type="molecule type" value="Genomic_DNA"/>
</dbReference>
<accession>A7F6H9</accession>
<sequence length="32" mass="3447">MDYSWQNGKQAGGQKLTVESTAAVVHVSVLEI</sequence>
<gene>
    <name evidence="1" type="ORF">SS1G_13208</name>
</gene>
<evidence type="ECO:0000313" key="2">
    <source>
        <dbReference type="Proteomes" id="UP000001312"/>
    </source>
</evidence>
<dbReference type="Proteomes" id="UP000001312">
    <property type="component" value="Unassembled WGS sequence"/>
</dbReference>
<dbReference type="RefSeq" id="XP_001585692.1">
    <property type="nucleotide sequence ID" value="XM_001585642.1"/>
</dbReference>
<dbReference type="InParanoid" id="A7F6H9"/>
<name>A7F6H9_SCLS1</name>
<keyword evidence="2" id="KW-1185">Reference proteome</keyword>
<protein>
    <submittedName>
        <fullName evidence="1">Uncharacterized protein</fullName>
    </submittedName>
</protein>
<organism evidence="1 2">
    <name type="scientific">Sclerotinia sclerotiorum (strain ATCC 18683 / 1980 / Ss-1)</name>
    <name type="common">White mold</name>
    <name type="synonym">Whetzelinia sclerotiorum</name>
    <dbReference type="NCBI Taxonomy" id="665079"/>
    <lineage>
        <taxon>Eukaryota</taxon>
        <taxon>Fungi</taxon>
        <taxon>Dikarya</taxon>
        <taxon>Ascomycota</taxon>
        <taxon>Pezizomycotina</taxon>
        <taxon>Leotiomycetes</taxon>
        <taxon>Helotiales</taxon>
        <taxon>Sclerotiniaceae</taxon>
        <taxon>Sclerotinia</taxon>
    </lineage>
</organism>
<proteinExistence type="predicted"/>
<reference evidence="2" key="1">
    <citation type="journal article" date="2011" name="PLoS Genet.">
        <title>Genomic analysis of the necrotrophic fungal pathogens Sclerotinia sclerotiorum and Botrytis cinerea.</title>
        <authorList>
            <person name="Amselem J."/>
            <person name="Cuomo C.A."/>
            <person name="van Kan J.A."/>
            <person name="Viaud M."/>
            <person name="Benito E.P."/>
            <person name="Couloux A."/>
            <person name="Coutinho P.M."/>
            <person name="de Vries R.P."/>
            <person name="Dyer P.S."/>
            <person name="Fillinger S."/>
            <person name="Fournier E."/>
            <person name="Gout L."/>
            <person name="Hahn M."/>
            <person name="Kohn L."/>
            <person name="Lapalu N."/>
            <person name="Plummer K.M."/>
            <person name="Pradier J.M."/>
            <person name="Quevillon E."/>
            <person name="Sharon A."/>
            <person name="Simon A."/>
            <person name="ten Have A."/>
            <person name="Tudzynski B."/>
            <person name="Tudzynski P."/>
            <person name="Wincker P."/>
            <person name="Andrew M."/>
            <person name="Anthouard V."/>
            <person name="Beever R.E."/>
            <person name="Beffa R."/>
            <person name="Benoit I."/>
            <person name="Bouzid O."/>
            <person name="Brault B."/>
            <person name="Chen Z."/>
            <person name="Choquer M."/>
            <person name="Collemare J."/>
            <person name="Cotton P."/>
            <person name="Danchin E.G."/>
            <person name="Da Silva C."/>
            <person name="Gautier A."/>
            <person name="Giraud C."/>
            <person name="Giraud T."/>
            <person name="Gonzalez C."/>
            <person name="Grossetete S."/>
            <person name="Guldener U."/>
            <person name="Henrissat B."/>
            <person name="Howlett B.J."/>
            <person name="Kodira C."/>
            <person name="Kretschmer M."/>
            <person name="Lappartient A."/>
            <person name="Leroch M."/>
            <person name="Levis C."/>
            <person name="Mauceli E."/>
            <person name="Neuveglise C."/>
            <person name="Oeser B."/>
            <person name="Pearson M."/>
            <person name="Poulain J."/>
            <person name="Poussereau N."/>
            <person name="Quesneville H."/>
            <person name="Rascle C."/>
            <person name="Schumacher J."/>
            <person name="Segurens B."/>
            <person name="Sexton A."/>
            <person name="Silva E."/>
            <person name="Sirven C."/>
            <person name="Soanes D.M."/>
            <person name="Talbot N.J."/>
            <person name="Templeton M."/>
            <person name="Yandava C."/>
            <person name="Yarden O."/>
            <person name="Zeng Q."/>
            <person name="Rollins J.A."/>
            <person name="Lebrun M.H."/>
            <person name="Dickman M."/>
        </authorList>
    </citation>
    <scope>NUCLEOTIDE SEQUENCE [LARGE SCALE GENOMIC DNA]</scope>
    <source>
        <strain evidence="2">ATCC 18683 / 1980 / Ss-1</strain>
    </source>
</reference>
<dbReference type="GeneID" id="5481920"/>
<dbReference type="KEGG" id="ssl:SS1G_13208"/>